<reference evidence="2" key="1">
    <citation type="submission" date="2018-11" db="EMBL/GenBank/DDBJ databases">
        <authorList>
            <consortium name="Genoscope - CEA"/>
            <person name="William W."/>
        </authorList>
    </citation>
    <scope>NUCLEOTIDE SEQUENCE</scope>
</reference>
<dbReference type="AlphaFoldDB" id="A0A3P6G5S8"/>
<sequence length="75" mass="8443">MMAAGEARAVWQRTVNRYLVQEDAKRAPKFTSSHSSSSSSTKQPNQRAQVKTPMEAGLINMNWEQSLSRLKAFKS</sequence>
<proteinExistence type="predicted"/>
<accession>A0A3P6G5S8</accession>
<dbReference type="PANTHER" id="PTHR33868">
    <property type="entry name" value="EXPRESSED PROTEIN"/>
    <property type="match status" value="1"/>
</dbReference>
<protein>
    <submittedName>
        <fullName evidence="2">Uncharacterized protein</fullName>
    </submittedName>
</protein>
<evidence type="ECO:0000256" key="1">
    <source>
        <dbReference type="SAM" id="MobiDB-lite"/>
    </source>
</evidence>
<organism evidence="2">
    <name type="scientific">Brassica oleracea</name>
    <name type="common">Wild cabbage</name>
    <dbReference type="NCBI Taxonomy" id="3712"/>
    <lineage>
        <taxon>Eukaryota</taxon>
        <taxon>Viridiplantae</taxon>
        <taxon>Streptophyta</taxon>
        <taxon>Embryophyta</taxon>
        <taxon>Tracheophyta</taxon>
        <taxon>Spermatophyta</taxon>
        <taxon>Magnoliopsida</taxon>
        <taxon>eudicotyledons</taxon>
        <taxon>Gunneridae</taxon>
        <taxon>Pentapetalae</taxon>
        <taxon>rosids</taxon>
        <taxon>malvids</taxon>
        <taxon>Brassicales</taxon>
        <taxon>Brassicaceae</taxon>
        <taxon>Brassiceae</taxon>
        <taxon>Brassica</taxon>
    </lineage>
</organism>
<dbReference type="EMBL" id="LR031879">
    <property type="protein sequence ID" value="VDD55636.1"/>
    <property type="molecule type" value="Genomic_DNA"/>
</dbReference>
<feature type="region of interest" description="Disordered" evidence="1">
    <location>
        <begin position="22"/>
        <end position="53"/>
    </location>
</feature>
<name>A0A3P6G5S8_BRAOL</name>
<dbReference type="PANTHER" id="PTHR33868:SF13">
    <property type="entry name" value="(RAPE) HYPOTHETICAL PROTEIN"/>
    <property type="match status" value="1"/>
</dbReference>
<gene>
    <name evidence="2" type="ORF">BOLC8T48865H</name>
</gene>
<evidence type="ECO:0000313" key="2">
    <source>
        <dbReference type="EMBL" id="VDD55636.1"/>
    </source>
</evidence>